<dbReference type="Gene3D" id="1.10.30.50">
    <property type="match status" value="1"/>
</dbReference>
<feature type="compositionally biased region" description="Polar residues" evidence="1">
    <location>
        <begin position="494"/>
        <end position="503"/>
    </location>
</feature>
<dbReference type="InterPro" id="IPR002711">
    <property type="entry name" value="HNH"/>
</dbReference>
<dbReference type="AlphaFoldDB" id="A0A2S5IZ14"/>
<dbReference type="SMART" id="SM00507">
    <property type="entry name" value="HNHc"/>
    <property type="match status" value="1"/>
</dbReference>
<dbReference type="OrthoDB" id="5241234at2"/>
<dbReference type="Pfam" id="PF01844">
    <property type="entry name" value="HNH"/>
    <property type="match status" value="1"/>
</dbReference>
<evidence type="ECO:0000256" key="1">
    <source>
        <dbReference type="SAM" id="MobiDB-lite"/>
    </source>
</evidence>
<dbReference type="RefSeq" id="WP_104121286.1">
    <property type="nucleotide sequence ID" value="NZ_PRKW01000003.1"/>
</dbReference>
<feature type="compositionally biased region" description="Basic and acidic residues" evidence="1">
    <location>
        <begin position="335"/>
        <end position="347"/>
    </location>
</feature>
<comment type="caution">
    <text evidence="3">The sequence shown here is derived from an EMBL/GenBank/DDBJ whole genome shotgun (WGS) entry which is preliminary data.</text>
</comment>
<evidence type="ECO:0000313" key="3">
    <source>
        <dbReference type="EMBL" id="PPB49799.1"/>
    </source>
</evidence>
<sequence length="565" mass="59348">MPDPAGASSVGPIATSSAARLRDLIDTVGSLPLGAGGAELIDEVRALEELKSAIAGRQARAAVAFDLVQRQSQAAAGVPVAEQGRGVGAQLALARRESPARGGRLLGLARALVTEMPHTLTALETGKLNEWRATLLVRETACLSAADRCAVDEELSPDTGTFDGAGDRALIAAARAAAYRRDPRSVAQRASHAASERHVSLRPAPDTMTYLTALLPVAQGVAVHAELTRHADTQRAAGDTRSRGQLMADALVERTTGTPGGFSRVEVQLIMTDRTLLQGDSEPARLPGYGIVPAGWARDLLTTTDPGRTGECGAGRPAGWSTERPAGLASGDAVGWRDKRSADKSAGRESGSAGQPADQATGLGGNVADQSADQAAGLAEASADPAAAPGFQVWLRRLYTAPGTGELIGVESKARLFTPGQRRFVQARDDLCRTPYCDAPIRHFDHIIPWHTNGPTTLANGAGLCEACNHTKELDGWRARTVSAPGERHALKVTTPTGHTYHSTAPPLPGSRPSGRPSRREREQEAGTQHRFSAPPPSPGHAPDDSSAQGYPYVQRSLRVDFVYA</sequence>
<accession>A0A2S5IZ14</accession>
<evidence type="ECO:0000259" key="2">
    <source>
        <dbReference type="SMART" id="SM00507"/>
    </source>
</evidence>
<keyword evidence="4" id="KW-1185">Reference proteome</keyword>
<feature type="region of interest" description="Disordered" evidence="1">
    <location>
        <begin position="303"/>
        <end position="368"/>
    </location>
</feature>
<dbReference type="GO" id="GO:0003676">
    <property type="term" value="F:nucleic acid binding"/>
    <property type="evidence" value="ECO:0007669"/>
    <property type="project" value="InterPro"/>
</dbReference>
<feature type="domain" description="HNH nuclease" evidence="2">
    <location>
        <begin position="420"/>
        <end position="470"/>
    </location>
</feature>
<dbReference type="GO" id="GO:0004519">
    <property type="term" value="F:endonuclease activity"/>
    <property type="evidence" value="ECO:0007669"/>
    <property type="project" value="UniProtKB-KW"/>
</dbReference>
<dbReference type="Proteomes" id="UP000239297">
    <property type="component" value="Unassembled WGS sequence"/>
</dbReference>
<dbReference type="EMBL" id="PRKW01000003">
    <property type="protein sequence ID" value="PPB49799.1"/>
    <property type="molecule type" value="Genomic_DNA"/>
</dbReference>
<dbReference type="GO" id="GO:0008270">
    <property type="term" value="F:zinc ion binding"/>
    <property type="evidence" value="ECO:0007669"/>
    <property type="project" value="InterPro"/>
</dbReference>
<organism evidence="3 4">
    <name type="scientific">Arthrobacter pityocampae</name>
    <dbReference type="NCBI Taxonomy" id="547334"/>
    <lineage>
        <taxon>Bacteria</taxon>
        <taxon>Bacillati</taxon>
        <taxon>Actinomycetota</taxon>
        <taxon>Actinomycetes</taxon>
        <taxon>Micrococcales</taxon>
        <taxon>Micrococcaceae</taxon>
        <taxon>Arthrobacter</taxon>
    </lineage>
</organism>
<evidence type="ECO:0000313" key="4">
    <source>
        <dbReference type="Proteomes" id="UP000239297"/>
    </source>
</evidence>
<reference evidence="3 4" key="1">
    <citation type="journal article" date="2014" name="Int. J. Syst. Evol. Microbiol.">
        <title>Arthrobacter pityocampae sp. nov., isolated from Thaumetopoea pityocampa (Lep., Thaumetopoeidae).</title>
        <authorList>
            <person name="Ince I.A."/>
            <person name="Demirbag Z."/>
            <person name="Kati H."/>
        </authorList>
    </citation>
    <scope>NUCLEOTIDE SEQUENCE [LARGE SCALE GENOMIC DNA]</scope>
    <source>
        <strain evidence="3 4">Tp2</strain>
    </source>
</reference>
<keyword evidence="3" id="KW-0378">Hydrolase</keyword>
<name>A0A2S5IZ14_9MICC</name>
<keyword evidence="3" id="KW-0540">Nuclease</keyword>
<dbReference type="CDD" id="cd00085">
    <property type="entry name" value="HNHc"/>
    <property type="match status" value="1"/>
</dbReference>
<proteinExistence type="predicted"/>
<gene>
    <name evidence="3" type="ORF">C4K88_07445</name>
</gene>
<protein>
    <submittedName>
        <fullName evidence="3">HNH endonuclease</fullName>
    </submittedName>
</protein>
<feature type="region of interest" description="Disordered" evidence="1">
    <location>
        <begin position="486"/>
        <end position="553"/>
    </location>
</feature>
<dbReference type="InterPro" id="IPR003615">
    <property type="entry name" value="HNH_nuc"/>
</dbReference>
<keyword evidence="3" id="KW-0255">Endonuclease</keyword>